<organism evidence="2 3">
    <name type="scientific">Leptomonas seymouri</name>
    <dbReference type="NCBI Taxonomy" id="5684"/>
    <lineage>
        <taxon>Eukaryota</taxon>
        <taxon>Discoba</taxon>
        <taxon>Euglenozoa</taxon>
        <taxon>Kinetoplastea</taxon>
        <taxon>Metakinetoplastina</taxon>
        <taxon>Trypanosomatida</taxon>
        <taxon>Trypanosomatidae</taxon>
        <taxon>Leishmaniinae</taxon>
        <taxon>Leptomonas</taxon>
    </lineage>
</organism>
<evidence type="ECO:0000313" key="3">
    <source>
        <dbReference type="Proteomes" id="UP000038009"/>
    </source>
</evidence>
<dbReference type="OrthoDB" id="10536619at2759"/>
<dbReference type="VEuPathDB" id="TriTrypDB:Lsey_0031_0390"/>
<feature type="region of interest" description="Disordered" evidence="1">
    <location>
        <begin position="80"/>
        <end position="102"/>
    </location>
</feature>
<feature type="compositionally biased region" description="Polar residues" evidence="1">
    <location>
        <begin position="281"/>
        <end position="302"/>
    </location>
</feature>
<gene>
    <name evidence="2" type="ORF">ABL78_1782</name>
</gene>
<protein>
    <submittedName>
        <fullName evidence="2">Uncharacterized protein</fullName>
    </submittedName>
</protein>
<feature type="compositionally biased region" description="Basic and acidic residues" evidence="1">
    <location>
        <begin position="80"/>
        <end position="94"/>
    </location>
</feature>
<proteinExistence type="predicted"/>
<dbReference type="AlphaFoldDB" id="A0A0N1I080"/>
<evidence type="ECO:0000313" key="2">
    <source>
        <dbReference type="EMBL" id="KPI89138.1"/>
    </source>
</evidence>
<sequence>MMHPIHVDMSPGSAVKCLPLRSPHAPQEEDLQRSSRDEYYYRRDSHLYRQATHSHTKPENSSAATMLELELDAILRGDESARQRSVHRSTEDAKPAPVLTPPQPLLIATLSSRQTSPKVEEEARATKDVSGHGGSAMLHYDSTRRRRLAMRWSIDRFLSAGEERAESNEKIVHELADNYSANRLSLRDTPPVVSPSPEALPTPIRDGIVEESTKATGGTSRALFTNRSGKAPSGAVVVENRENRHSPLRNVPEGVKSASSRRRGILQSIPTNTMVAMPSGPATQRSSSARLGQDSDMNSPSPQVDAGAYSRCDDTDARFTHPSNGIPSIVSGAEFMVTCDRCRISLKLVVFYPSNSSPSVKFCPLCGGCTALGECIADLS</sequence>
<feature type="region of interest" description="Disordered" evidence="1">
    <location>
        <begin position="273"/>
        <end position="309"/>
    </location>
</feature>
<feature type="region of interest" description="Disordered" evidence="1">
    <location>
        <begin position="1"/>
        <end position="38"/>
    </location>
</feature>
<dbReference type="EMBL" id="LJSK01000031">
    <property type="protein sequence ID" value="KPI89138.1"/>
    <property type="molecule type" value="Genomic_DNA"/>
</dbReference>
<dbReference type="OMA" id="ACVEHRA"/>
<feature type="compositionally biased region" description="Basic and acidic residues" evidence="1">
    <location>
        <begin position="26"/>
        <end position="38"/>
    </location>
</feature>
<reference evidence="2 3" key="1">
    <citation type="journal article" date="2015" name="PLoS Pathog.">
        <title>Leptomonas seymouri: Adaptations to the Dixenous Life Cycle Analyzed by Genome Sequencing, Transcriptome Profiling and Co-infection with Leishmania donovani.</title>
        <authorList>
            <person name="Kraeva N."/>
            <person name="Butenko A."/>
            <person name="Hlavacova J."/>
            <person name="Kostygov A."/>
            <person name="Myskova J."/>
            <person name="Grybchuk D."/>
            <person name="Lestinova T."/>
            <person name="Votypka J."/>
            <person name="Volf P."/>
            <person name="Opperdoes F."/>
            <person name="Flegontov P."/>
            <person name="Lukes J."/>
            <person name="Yurchenko V."/>
        </authorList>
    </citation>
    <scope>NUCLEOTIDE SEQUENCE [LARGE SCALE GENOMIC DNA]</scope>
    <source>
        <strain evidence="2 3">ATCC 30220</strain>
    </source>
</reference>
<keyword evidence="3" id="KW-1185">Reference proteome</keyword>
<name>A0A0N1I080_LEPSE</name>
<comment type="caution">
    <text evidence="2">The sequence shown here is derived from an EMBL/GenBank/DDBJ whole genome shotgun (WGS) entry which is preliminary data.</text>
</comment>
<evidence type="ECO:0000256" key="1">
    <source>
        <dbReference type="SAM" id="MobiDB-lite"/>
    </source>
</evidence>
<dbReference type="Proteomes" id="UP000038009">
    <property type="component" value="Unassembled WGS sequence"/>
</dbReference>
<accession>A0A0N1I080</accession>